<protein>
    <recommendedName>
        <fullName evidence="7">Endolytic murein transglycosylase</fullName>
        <ecNumber evidence="7">4.2.2.29</ecNumber>
    </recommendedName>
    <alternativeName>
        <fullName evidence="7">Peptidoglycan lytic transglycosylase</fullName>
    </alternativeName>
    <alternativeName>
        <fullName evidence="7">Peptidoglycan polymerization terminase</fullName>
    </alternativeName>
</protein>
<evidence type="ECO:0000313" key="10">
    <source>
        <dbReference type="Proteomes" id="UP001266099"/>
    </source>
</evidence>
<keyword evidence="2 7" id="KW-0812">Transmembrane</keyword>
<dbReference type="PANTHER" id="PTHR30518:SF2">
    <property type="entry name" value="ENDOLYTIC MUREIN TRANSGLYCOSYLASE"/>
    <property type="match status" value="1"/>
</dbReference>
<comment type="catalytic activity">
    <reaction evidence="7">
        <text>a peptidoglycan chain = a peptidoglycan chain with N-acetyl-1,6-anhydromuramyl-[peptide] at the reducing end + a peptidoglycan chain with N-acetylglucosamine at the non-reducing end.</text>
        <dbReference type="EC" id="4.2.2.29"/>
    </reaction>
</comment>
<feature type="transmembrane region" description="Helical" evidence="7">
    <location>
        <begin position="29"/>
        <end position="50"/>
    </location>
</feature>
<evidence type="ECO:0000256" key="5">
    <source>
        <dbReference type="ARBA" id="ARBA00023239"/>
    </source>
</evidence>
<keyword evidence="1 7" id="KW-1003">Cell membrane</keyword>
<evidence type="ECO:0000256" key="7">
    <source>
        <dbReference type="HAMAP-Rule" id="MF_02065"/>
    </source>
</evidence>
<evidence type="ECO:0000313" key="9">
    <source>
        <dbReference type="EMBL" id="MDR6938749.1"/>
    </source>
</evidence>
<gene>
    <name evidence="7" type="primary">mltG</name>
    <name evidence="9" type="ORF">J2S36_000292</name>
</gene>
<dbReference type="EMBL" id="JAVDUJ010000001">
    <property type="protein sequence ID" value="MDR6938749.1"/>
    <property type="molecule type" value="Genomic_DNA"/>
</dbReference>
<dbReference type="NCBIfam" id="TIGR00247">
    <property type="entry name" value="endolytic transglycosylase MltG"/>
    <property type="match status" value="1"/>
</dbReference>
<keyword evidence="5 7" id="KW-0456">Lyase</keyword>
<comment type="function">
    <text evidence="7">Functions as a peptidoglycan terminase that cleaves nascent peptidoglycan strands endolytically to terminate their elongation.</text>
</comment>
<comment type="similarity">
    <text evidence="7">Belongs to the transglycosylase MltG family.</text>
</comment>
<feature type="region of interest" description="Disordered" evidence="8">
    <location>
        <begin position="1"/>
        <end position="22"/>
    </location>
</feature>
<evidence type="ECO:0000256" key="3">
    <source>
        <dbReference type="ARBA" id="ARBA00022989"/>
    </source>
</evidence>
<feature type="site" description="Important for catalytic activity" evidence="7">
    <location>
        <position position="248"/>
    </location>
</feature>
<evidence type="ECO:0000256" key="6">
    <source>
        <dbReference type="ARBA" id="ARBA00023316"/>
    </source>
</evidence>
<dbReference type="Proteomes" id="UP001266099">
    <property type="component" value="Unassembled WGS sequence"/>
</dbReference>
<dbReference type="HAMAP" id="MF_02065">
    <property type="entry name" value="MltG"/>
    <property type="match status" value="1"/>
</dbReference>
<evidence type="ECO:0000256" key="8">
    <source>
        <dbReference type="SAM" id="MobiDB-lite"/>
    </source>
</evidence>
<keyword evidence="6 7" id="KW-0961">Cell wall biogenesis/degradation</keyword>
<organism evidence="9 10">
    <name type="scientific">Arcanobacterium hippocoleae</name>
    <dbReference type="NCBI Taxonomy" id="149017"/>
    <lineage>
        <taxon>Bacteria</taxon>
        <taxon>Bacillati</taxon>
        <taxon>Actinomycetota</taxon>
        <taxon>Actinomycetes</taxon>
        <taxon>Actinomycetales</taxon>
        <taxon>Actinomycetaceae</taxon>
        <taxon>Arcanobacterium</taxon>
    </lineage>
</organism>
<dbReference type="Pfam" id="PF02618">
    <property type="entry name" value="YceG"/>
    <property type="match status" value="1"/>
</dbReference>
<dbReference type="InterPro" id="IPR003770">
    <property type="entry name" value="MLTG-like"/>
</dbReference>
<keyword evidence="3 7" id="KW-1133">Transmembrane helix</keyword>
<proteinExistence type="inferred from homology"/>
<comment type="subcellular location">
    <subcellularLocation>
        <location evidence="7">Cell membrane</location>
        <topology evidence="7">Single-pass membrane protein</topology>
    </subcellularLocation>
</comment>
<comment type="caution">
    <text evidence="9">The sequence shown here is derived from an EMBL/GenBank/DDBJ whole genome shotgun (WGS) entry which is preliminary data.</text>
</comment>
<dbReference type="RefSeq" id="WP_309954803.1">
    <property type="nucleotide sequence ID" value="NZ_CP136414.1"/>
</dbReference>
<keyword evidence="4 7" id="KW-0472">Membrane</keyword>
<evidence type="ECO:0000256" key="2">
    <source>
        <dbReference type="ARBA" id="ARBA00022692"/>
    </source>
</evidence>
<sequence>MVEIFETNAGFPQNHSRRQKSRKTRARQYAAWVISLFSIMLIVMSLVIVWPRISALLHSPKYEDYQGNGNGNEVVIEIPKDATGTEIGTILAKEGIVASKQAFTKAFTENPRANSIQSGTFKLQQKMSGASAVSALLDPANRAEIRVTIPEGFRKTQVFQRIANVLKVSPEAVAKAAENAAAIGLPAEANGDIEGWIAPLTYELKPDTNATEVLKLMVSHRIKELENLGLPRDKWLRTLTIASIAQREVSYPQEYAKVARVIENRLTDNSETNGLLQMDSTVMYGLQKTESVPTAEDLADENPYNTYKHKGLPPGPISNPSRQAIEGAMNPASGDWLYFVTVNLDTGETKFTNTLKEHEKYVAEFRAWYDKNRR</sequence>
<evidence type="ECO:0000256" key="1">
    <source>
        <dbReference type="ARBA" id="ARBA00022475"/>
    </source>
</evidence>
<dbReference type="EC" id="4.2.2.29" evidence="7"/>
<name>A0ABU1T0C7_9ACTO</name>
<accession>A0ABU1T0C7</accession>
<reference evidence="9 10" key="1">
    <citation type="submission" date="2023-07" db="EMBL/GenBank/DDBJ databases">
        <title>Sequencing the genomes of 1000 actinobacteria strains.</title>
        <authorList>
            <person name="Klenk H.-P."/>
        </authorList>
    </citation>
    <scope>NUCLEOTIDE SEQUENCE [LARGE SCALE GENOMIC DNA]</scope>
    <source>
        <strain evidence="9 10">DSM 15539</strain>
    </source>
</reference>
<evidence type="ECO:0000256" key="4">
    <source>
        <dbReference type="ARBA" id="ARBA00023136"/>
    </source>
</evidence>
<dbReference type="Gene3D" id="3.30.160.60">
    <property type="entry name" value="Classic Zinc Finger"/>
    <property type="match status" value="1"/>
</dbReference>
<dbReference type="PANTHER" id="PTHR30518">
    <property type="entry name" value="ENDOLYTIC MUREIN TRANSGLYCOSYLASE"/>
    <property type="match status" value="1"/>
</dbReference>
<keyword evidence="10" id="KW-1185">Reference proteome</keyword>
<dbReference type="Gene3D" id="3.30.1490.480">
    <property type="entry name" value="Endolytic murein transglycosylase"/>
    <property type="match status" value="1"/>
</dbReference>